<dbReference type="AlphaFoldDB" id="A0AAU9Y457"/>
<evidence type="ECO:0000313" key="2">
    <source>
        <dbReference type="EMBL" id="CAH3168512.1"/>
    </source>
</evidence>
<organism evidence="2 3">
    <name type="scientific">Pocillopora meandrina</name>
    <dbReference type="NCBI Taxonomy" id="46732"/>
    <lineage>
        <taxon>Eukaryota</taxon>
        <taxon>Metazoa</taxon>
        <taxon>Cnidaria</taxon>
        <taxon>Anthozoa</taxon>
        <taxon>Hexacorallia</taxon>
        <taxon>Scleractinia</taxon>
        <taxon>Astrocoeniina</taxon>
        <taxon>Pocilloporidae</taxon>
        <taxon>Pocillopora</taxon>
    </lineage>
</organism>
<dbReference type="PROSITE" id="PS01285">
    <property type="entry name" value="FA58C_1"/>
    <property type="match status" value="1"/>
</dbReference>
<evidence type="ECO:0000313" key="3">
    <source>
        <dbReference type="Proteomes" id="UP001159428"/>
    </source>
</evidence>
<proteinExistence type="predicted"/>
<dbReference type="EMBL" id="CALNXJ010000182">
    <property type="protein sequence ID" value="CAH3168512.1"/>
    <property type="molecule type" value="Genomic_DNA"/>
</dbReference>
<feature type="domain" description="F5/8 type C" evidence="1">
    <location>
        <begin position="1"/>
        <end position="128"/>
    </location>
</feature>
<accession>A0AAU9Y457</accession>
<dbReference type="SMART" id="SM00231">
    <property type="entry name" value="FA58C"/>
    <property type="match status" value="1"/>
</dbReference>
<dbReference type="Pfam" id="PF00754">
    <property type="entry name" value="F5_F8_type_C"/>
    <property type="match status" value="1"/>
</dbReference>
<name>A0AAU9Y457_9CNID</name>
<reference evidence="2 3" key="1">
    <citation type="submission" date="2022-05" db="EMBL/GenBank/DDBJ databases">
        <authorList>
            <consortium name="Genoscope - CEA"/>
            <person name="William W."/>
        </authorList>
    </citation>
    <scope>NUCLEOTIDE SEQUENCE [LARGE SCALE GENOMIC DNA]</scope>
</reference>
<dbReference type="SUPFAM" id="SSF49785">
    <property type="entry name" value="Galactose-binding domain-like"/>
    <property type="match status" value="1"/>
</dbReference>
<dbReference type="InterPro" id="IPR008979">
    <property type="entry name" value="Galactose-bd-like_sf"/>
</dbReference>
<dbReference type="CDD" id="cd00057">
    <property type="entry name" value="FA58C"/>
    <property type="match status" value="1"/>
</dbReference>
<gene>
    <name evidence="2" type="ORF">PMEA_00009297</name>
</gene>
<dbReference type="PANTHER" id="PTHR24543:SF335">
    <property type="entry name" value="EGF-LIKE REPEAT AND DISCOIDIN I-LIKE DOMAIN-CONTAINING PROTEIN 3"/>
    <property type="match status" value="1"/>
</dbReference>
<dbReference type="Gene3D" id="2.60.120.260">
    <property type="entry name" value="Galactose-binding domain-like"/>
    <property type="match status" value="1"/>
</dbReference>
<dbReference type="PROSITE" id="PS50022">
    <property type="entry name" value="FA58C_3"/>
    <property type="match status" value="1"/>
</dbReference>
<dbReference type="InterPro" id="IPR000421">
    <property type="entry name" value="FA58C"/>
</dbReference>
<keyword evidence="3" id="KW-1185">Reference proteome</keyword>
<feature type="non-terminal residue" evidence="2">
    <location>
        <position position="1"/>
    </location>
</feature>
<comment type="caution">
    <text evidence="2">The sequence shown here is derived from an EMBL/GenBank/DDBJ whole genome shotgun (WGS) entry which is preliminary data.</text>
</comment>
<dbReference type="PANTHER" id="PTHR24543">
    <property type="entry name" value="MULTICOPPER OXIDASE-RELATED"/>
    <property type="match status" value="1"/>
</dbReference>
<protein>
    <recommendedName>
        <fullName evidence="1">F5/8 type C domain-containing protein</fullName>
    </recommendedName>
</protein>
<sequence length="128" mass="14483">ITASSNYLSYYPHKGRLNGDSGWCQQSSRITDDYIQVDIGAGRTVCGVATQGKANGSFIKSYRLSFSTDGSSWTAYKEQNVEKIFEANSDLNTIIKHTLNNPVQARYLRFYPVTFSQYPCMRIEVFVQ</sequence>
<evidence type="ECO:0000259" key="1">
    <source>
        <dbReference type="PROSITE" id="PS50022"/>
    </source>
</evidence>
<dbReference type="FunFam" id="2.60.120.260:FF:000016">
    <property type="entry name" value="Contactin-associated protein-like 4 isoform 1"/>
    <property type="match status" value="1"/>
</dbReference>
<dbReference type="Proteomes" id="UP001159428">
    <property type="component" value="Unassembled WGS sequence"/>
</dbReference>